<dbReference type="InterPro" id="IPR021135">
    <property type="entry name" value="PEP_COase"/>
</dbReference>
<keyword evidence="7 9" id="KW-0120">Carbon dioxide fixation</keyword>
<sequence length="911" mass="99290">MTTPPKKPLPLEHDSTRDGTRDAVEPALRSDVSHLGGLLGQVLRESGGPDLLDDVERLRELVIDAYESARDASIDDAERLVATFTPERAEQVARAFTCYFHLANLAEEHHRVRVLREREAASGFVPDSIPDAVGKLTEELGREEAMRRLGEMRFHPVLTAHPTEARRRAVATGIRRIGDLLTERDGAMAGTLTGQDVDRRLLEEIDGLWRTSPLRTTRPTPLDEVRTAMGVFDQTLFEVVPRVYRLLDDWLLGEEAGVRDAVAPAFFRLGNWIAADRDGNPYVTAAVTEEAAGIASEHILLGLERVALRVGRSLTLGDADTPPSQELRELAAAQDALAPHLTARIGTRAPAELHRRVLLVIAGRLAATRERHDDPIAYPSAAELLADLRVLQASLRSAGAHRIASGELQGLVWQAETFGFHLAEMEVRQHSQVHREALREVLAVAAADAFGDQAPELAPMTVEVLDVFRTLARLQERHGVAPFSRFIVSFTQSADDIRTVHELAALALGSAEEAPVLDVIPLFETFADLNASTEILDGMIRLPQVAARLAATGRKLEVMLGYSDSSKDVGPVSATFALFDAQARIAAWARENDIELTLFHGRGGALGRGGGPADRAVRAQPPGSVDGRFKLTEQGEVIFAHYGDKRIAARHIEQMAAATLLASAPSNEERNAAAAHGSADMVRVMDEASRARFFELVKAPGFAPWFAQVTPMEEIGLLALGSRPARRGLSVESLEDLRAIPWVFAWTQARINLTGWFGLGSALAAVGDEAVLRRAYDEWPLFTSMIDNVEMSLAKTDGRLAERYLALGDRPDLAALVTEEMELTREWVRKATGRGEILEGRPVLRRAVRLRSPYVDALSLLQLRALRALRTPAAEGSPAQGAPGQADPTDPDHRLLLLTVNGIAAGLQNTG</sequence>
<dbReference type="EC" id="4.1.1.31" evidence="3 9"/>
<evidence type="ECO:0000256" key="8">
    <source>
        <dbReference type="ARBA" id="ARBA00048995"/>
    </source>
</evidence>
<keyword evidence="13" id="KW-1185">Reference proteome</keyword>
<accession>A0A225C5J6</accession>
<reference evidence="12" key="1">
    <citation type="submission" date="2017-08" db="EMBL/GenBank/DDBJ databases">
        <title>Genomes of multiple Clavibacter strains from different subspecies.</title>
        <authorList>
            <person name="Yuan X.-K."/>
            <person name="Li X.-S."/>
            <person name="Nie J."/>
            <person name="De Boer S.H."/>
        </authorList>
    </citation>
    <scope>NUCLEOTIDE SEQUENCE [LARGE SCALE GENOMIC DNA]</scope>
    <source>
        <strain evidence="12">ATCC 33566</strain>
    </source>
</reference>
<dbReference type="GO" id="GO:0005829">
    <property type="term" value="C:cytosol"/>
    <property type="evidence" value="ECO:0007669"/>
    <property type="project" value="TreeGrafter"/>
</dbReference>
<dbReference type="GO" id="GO:0006099">
    <property type="term" value="P:tricarboxylic acid cycle"/>
    <property type="evidence" value="ECO:0007669"/>
    <property type="project" value="InterPro"/>
</dbReference>
<evidence type="ECO:0000256" key="1">
    <source>
        <dbReference type="ARBA" id="ARBA00003670"/>
    </source>
</evidence>
<evidence type="ECO:0000256" key="6">
    <source>
        <dbReference type="ARBA" id="ARBA00023239"/>
    </source>
</evidence>
<evidence type="ECO:0000256" key="2">
    <source>
        <dbReference type="ARBA" id="ARBA00008346"/>
    </source>
</evidence>
<dbReference type="InterPro" id="IPR022805">
    <property type="entry name" value="PEP_COase_bac/pln-type"/>
</dbReference>
<evidence type="ECO:0000313" key="12">
    <source>
        <dbReference type="EMBL" id="OQJ62207.1"/>
    </source>
</evidence>
<evidence type="ECO:0000256" key="7">
    <source>
        <dbReference type="ARBA" id="ARBA00023300"/>
    </source>
</evidence>
<feature type="active site" evidence="9 10">
    <location>
        <position position="161"/>
    </location>
</feature>
<feature type="region of interest" description="Disordered" evidence="11">
    <location>
        <begin position="1"/>
        <end position="24"/>
    </location>
</feature>
<keyword evidence="5 9" id="KW-0460">Magnesium</keyword>
<dbReference type="PANTHER" id="PTHR30523:SF6">
    <property type="entry name" value="PHOSPHOENOLPYRUVATE CARBOXYLASE"/>
    <property type="match status" value="1"/>
</dbReference>
<dbReference type="InterPro" id="IPR015813">
    <property type="entry name" value="Pyrv/PenolPyrv_kinase-like_dom"/>
</dbReference>
<dbReference type="GO" id="GO:0008964">
    <property type="term" value="F:phosphoenolpyruvate carboxylase activity"/>
    <property type="evidence" value="ECO:0007669"/>
    <property type="project" value="UniProtKB-UniRule"/>
</dbReference>
<comment type="function">
    <text evidence="1 9">Forms oxaloacetate, a four-carbon dicarboxylic acid source for the tricarboxylic acid cycle.</text>
</comment>
<gene>
    <name evidence="9" type="primary">ppc</name>
    <name evidence="12" type="ORF">B5P24_03860</name>
</gene>
<dbReference type="AlphaFoldDB" id="A0A225C5J6"/>
<evidence type="ECO:0000256" key="3">
    <source>
        <dbReference type="ARBA" id="ARBA00012305"/>
    </source>
</evidence>
<dbReference type="GO" id="GO:0000287">
    <property type="term" value="F:magnesium ion binding"/>
    <property type="evidence" value="ECO:0007669"/>
    <property type="project" value="UniProtKB-UniRule"/>
</dbReference>
<organism evidence="12 13">
    <name type="scientific">Clavibacter tessellarius</name>
    <dbReference type="NCBI Taxonomy" id="31965"/>
    <lineage>
        <taxon>Bacteria</taxon>
        <taxon>Bacillati</taxon>
        <taxon>Actinomycetota</taxon>
        <taxon>Actinomycetes</taxon>
        <taxon>Micrococcales</taxon>
        <taxon>Microbacteriaceae</taxon>
        <taxon>Clavibacter</taxon>
    </lineage>
</organism>
<dbReference type="InterPro" id="IPR018129">
    <property type="entry name" value="PEP_COase_Lys_AS"/>
</dbReference>
<evidence type="ECO:0000256" key="4">
    <source>
        <dbReference type="ARBA" id="ARBA00022419"/>
    </source>
</evidence>
<dbReference type="Proteomes" id="UP000215316">
    <property type="component" value="Unassembled WGS sequence"/>
</dbReference>
<dbReference type="EMBL" id="MZMQ01000001">
    <property type="protein sequence ID" value="OQJ62207.1"/>
    <property type="molecule type" value="Genomic_DNA"/>
</dbReference>
<dbReference type="OrthoDB" id="9768133at2"/>
<dbReference type="PANTHER" id="PTHR30523">
    <property type="entry name" value="PHOSPHOENOLPYRUVATE CARBOXYLASE"/>
    <property type="match status" value="1"/>
</dbReference>
<evidence type="ECO:0000256" key="11">
    <source>
        <dbReference type="SAM" id="MobiDB-lite"/>
    </source>
</evidence>
<evidence type="ECO:0000256" key="5">
    <source>
        <dbReference type="ARBA" id="ARBA00022842"/>
    </source>
</evidence>
<evidence type="ECO:0000256" key="9">
    <source>
        <dbReference type="HAMAP-Rule" id="MF_00595"/>
    </source>
</evidence>
<dbReference type="Gene3D" id="1.20.1440.90">
    <property type="entry name" value="Phosphoenolpyruvate/pyruvate domain"/>
    <property type="match status" value="1"/>
</dbReference>
<dbReference type="PRINTS" id="PR00150">
    <property type="entry name" value="PEPCARBXLASE"/>
</dbReference>
<dbReference type="RefSeq" id="WP_094126591.1">
    <property type="nucleotide sequence ID" value="NZ_CP040788.1"/>
</dbReference>
<proteinExistence type="inferred from homology"/>
<feature type="active site" evidence="9">
    <location>
        <position position="567"/>
    </location>
</feature>
<dbReference type="GO" id="GO:0015977">
    <property type="term" value="P:carbon fixation"/>
    <property type="evidence" value="ECO:0007669"/>
    <property type="project" value="UniProtKB-UniRule"/>
</dbReference>
<name>A0A225C5J6_9MICO</name>
<feature type="compositionally biased region" description="Basic and acidic residues" evidence="11">
    <location>
        <begin position="9"/>
        <end position="24"/>
    </location>
</feature>
<feature type="region of interest" description="Disordered" evidence="11">
    <location>
        <begin position="872"/>
        <end position="892"/>
    </location>
</feature>
<comment type="similarity">
    <text evidence="2 9">Belongs to the PEPCase type 1 family.</text>
</comment>
<evidence type="ECO:0000256" key="10">
    <source>
        <dbReference type="PROSITE-ProRule" id="PRU10111"/>
    </source>
</evidence>
<dbReference type="HAMAP" id="MF_00595">
    <property type="entry name" value="PEPcase_type1"/>
    <property type="match status" value="1"/>
</dbReference>
<dbReference type="SUPFAM" id="SSF51621">
    <property type="entry name" value="Phosphoenolpyruvate/pyruvate domain"/>
    <property type="match status" value="1"/>
</dbReference>
<dbReference type="Pfam" id="PF00311">
    <property type="entry name" value="PEPcase"/>
    <property type="match status" value="1"/>
</dbReference>
<comment type="caution">
    <text evidence="12">The sequence shown here is derived from an EMBL/GenBank/DDBJ whole genome shotgun (WGS) entry which is preliminary data.</text>
</comment>
<comment type="catalytic activity">
    <reaction evidence="8 9">
        <text>oxaloacetate + phosphate = phosphoenolpyruvate + hydrogencarbonate</text>
        <dbReference type="Rhea" id="RHEA:28370"/>
        <dbReference type="ChEBI" id="CHEBI:16452"/>
        <dbReference type="ChEBI" id="CHEBI:17544"/>
        <dbReference type="ChEBI" id="CHEBI:43474"/>
        <dbReference type="ChEBI" id="CHEBI:58702"/>
        <dbReference type="EC" id="4.1.1.31"/>
    </reaction>
</comment>
<dbReference type="PROSITE" id="PS00781">
    <property type="entry name" value="PEPCASE_1"/>
    <property type="match status" value="1"/>
</dbReference>
<protein>
    <recommendedName>
        <fullName evidence="4 9">Phosphoenolpyruvate carboxylase</fullName>
        <shortName evidence="9">PEPC</shortName>
        <shortName evidence="9">PEPCase</shortName>
        <ecNumber evidence="3 9">4.1.1.31</ecNumber>
    </recommendedName>
</protein>
<comment type="cofactor">
    <cofactor evidence="9">
        <name>Mg(2+)</name>
        <dbReference type="ChEBI" id="CHEBI:18420"/>
    </cofactor>
</comment>
<evidence type="ECO:0000313" key="13">
    <source>
        <dbReference type="Proteomes" id="UP000215316"/>
    </source>
</evidence>
<keyword evidence="6 9" id="KW-0456">Lyase</keyword>
<dbReference type="GO" id="GO:0006107">
    <property type="term" value="P:oxaloacetate metabolic process"/>
    <property type="evidence" value="ECO:0007669"/>
    <property type="project" value="UniProtKB-UniRule"/>
</dbReference>
<comment type="subunit">
    <text evidence="9">Homotetramer.</text>
</comment>